<evidence type="ECO:0000313" key="2">
    <source>
        <dbReference type="Proteomes" id="UP001241603"/>
    </source>
</evidence>
<gene>
    <name evidence="1" type="ORF">QO014_002361</name>
</gene>
<proteinExistence type="predicted"/>
<evidence type="ECO:0000313" key="1">
    <source>
        <dbReference type="EMBL" id="MDQ0437969.1"/>
    </source>
</evidence>
<comment type="caution">
    <text evidence="1">The sequence shown here is derived from an EMBL/GenBank/DDBJ whole genome shotgun (WGS) entry which is preliminary data.</text>
</comment>
<dbReference type="Proteomes" id="UP001241603">
    <property type="component" value="Unassembled WGS sequence"/>
</dbReference>
<dbReference type="EMBL" id="JAUSVO010000003">
    <property type="protein sequence ID" value="MDQ0437969.1"/>
    <property type="molecule type" value="Genomic_DNA"/>
</dbReference>
<dbReference type="RefSeq" id="WP_266348894.1">
    <property type="nucleotide sequence ID" value="NZ_JAPKNG010000003.1"/>
</dbReference>
<keyword evidence="2" id="KW-1185">Reference proteome</keyword>
<protein>
    <submittedName>
        <fullName evidence="1">Uncharacterized protein</fullName>
    </submittedName>
</protein>
<accession>A0ABU0H8Z5</accession>
<organism evidence="1 2">
    <name type="scientific">Kaistia dalseonensis</name>
    <dbReference type="NCBI Taxonomy" id="410840"/>
    <lineage>
        <taxon>Bacteria</taxon>
        <taxon>Pseudomonadati</taxon>
        <taxon>Pseudomonadota</taxon>
        <taxon>Alphaproteobacteria</taxon>
        <taxon>Hyphomicrobiales</taxon>
        <taxon>Kaistiaceae</taxon>
        <taxon>Kaistia</taxon>
    </lineage>
</organism>
<sequence>MAAHQSITHGRSTKAAAAVALILLKATLVAVDLDDGGTGITVVFNGPVLSGGEVVR</sequence>
<name>A0ABU0H8Z5_9HYPH</name>
<reference evidence="1 2" key="1">
    <citation type="submission" date="2023-07" db="EMBL/GenBank/DDBJ databases">
        <title>Genomic Encyclopedia of Type Strains, Phase IV (KMG-IV): sequencing the most valuable type-strain genomes for metagenomic binning, comparative biology and taxonomic classification.</title>
        <authorList>
            <person name="Goeker M."/>
        </authorList>
    </citation>
    <scope>NUCLEOTIDE SEQUENCE [LARGE SCALE GENOMIC DNA]</scope>
    <source>
        <strain evidence="1 2">B6-8</strain>
    </source>
</reference>